<dbReference type="SUPFAM" id="SSF53335">
    <property type="entry name" value="S-adenosyl-L-methionine-dependent methyltransferases"/>
    <property type="match status" value="1"/>
</dbReference>
<keyword evidence="3 6" id="KW-0808">Transferase</keyword>
<feature type="binding site" evidence="6">
    <location>
        <position position="304"/>
    </location>
    <ligand>
        <name>S-adenosyl-L-methionine</name>
        <dbReference type="ChEBI" id="CHEBI:59789"/>
    </ligand>
</feature>
<dbReference type="InterPro" id="IPR015947">
    <property type="entry name" value="PUA-like_sf"/>
</dbReference>
<keyword evidence="5 6" id="KW-0694">RNA-binding</keyword>
<name>A0A0K8UDB5_BACLA</name>
<evidence type="ECO:0000256" key="4">
    <source>
        <dbReference type="ARBA" id="ARBA00022691"/>
    </source>
</evidence>
<dbReference type="GO" id="GO:0003723">
    <property type="term" value="F:RNA binding"/>
    <property type="evidence" value="ECO:0007669"/>
    <property type="project" value="UniProtKB-UniRule"/>
</dbReference>
<dbReference type="CDD" id="cd02440">
    <property type="entry name" value="AdoMet_MTases"/>
    <property type="match status" value="1"/>
</dbReference>
<feature type="binding site" evidence="6">
    <location>
        <begin position="280"/>
        <end position="286"/>
    </location>
    <ligand>
        <name>S-adenosyl-L-methionine</name>
        <dbReference type="ChEBI" id="CHEBI:59789"/>
    </ligand>
</feature>
<dbReference type="PRINTS" id="PR02008">
    <property type="entry name" value="RCMTFAMILY"/>
</dbReference>
<dbReference type="EMBL" id="GDHF01022661">
    <property type="protein sequence ID" value="JAI29653.1"/>
    <property type="molecule type" value="Transcribed_RNA"/>
</dbReference>
<organism evidence="9">
    <name type="scientific">Bactrocera latifrons</name>
    <name type="common">Malaysian fruit fly</name>
    <name type="synonym">Chaetodacus latifrons</name>
    <dbReference type="NCBI Taxonomy" id="174628"/>
    <lineage>
        <taxon>Eukaryota</taxon>
        <taxon>Metazoa</taxon>
        <taxon>Ecdysozoa</taxon>
        <taxon>Arthropoda</taxon>
        <taxon>Hexapoda</taxon>
        <taxon>Insecta</taxon>
        <taxon>Pterygota</taxon>
        <taxon>Neoptera</taxon>
        <taxon>Endopterygota</taxon>
        <taxon>Diptera</taxon>
        <taxon>Brachycera</taxon>
        <taxon>Muscomorpha</taxon>
        <taxon>Tephritoidea</taxon>
        <taxon>Tephritidae</taxon>
        <taxon>Bactrocera</taxon>
        <taxon>Bactrocera</taxon>
    </lineage>
</organism>
<dbReference type="EMBL" id="GDHF01027992">
    <property type="protein sequence ID" value="JAI24322.1"/>
    <property type="molecule type" value="Transcribed_RNA"/>
</dbReference>
<dbReference type="SUPFAM" id="SSF88697">
    <property type="entry name" value="PUA domain-like"/>
    <property type="match status" value="1"/>
</dbReference>
<accession>A0A0K8UDB5</accession>
<dbReference type="PROSITE" id="PS01153">
    <property type="entry name" value="NOL1_NOP2_SUN"/>
    <property type="match status" value="1"/>
</dbReference>
<protein>
    <submittedName>
        <fullName evidence="9">Putative methyltransferase NSUN6</fullName>
    </submittedName>
</protein>
<reference evidence="9" key="1">
    <citation type="submission" date="2015-06" db="EMBL/GenBank/DDBJ databases">
        <authorList>
            <person name="Hoefler B.C."/>
            <person name="Straight P.D."/>
        </authorList>
    </citation>
    <scope>NUCLEOTIDE SEQUENCE</scope>
</reference>
<evidence type="ECO:0000259" key="7">
    <source>
        <dbReference type="PROSITE" id="PS51686"/>
    </source>
</evidence>
<dbReference type="InterPro" id="IPR018314">
    <property type="entry name" value="RsmB/NOL1/NOP2-like_CS"/>
</dbReference>
<dbReference type="PANTHER" id="PTHR22807:SF34">
    <property type="entry name" value="TRNA (CYTOSINE(72)-C(5))-METHYLTRANSFERASE NSUN6"/>
    <property type="match status" value="1"/>
</dbReference>
<dbReference type="Gene3D" id="3.40.50.150">
    <property type="entry name" value="Vaccinia Virus protein VP39"/>
    <property type="match status" value="1"/>
</dbReference>
<dbReference type="GO" id="GO:0001510">
    <property type="term" value="P:RNA methylation"/>
    <property type="evidence" value="ECO:0007669"/>
    <property type="project" value="InterPro"/>
</dbReference>
<dbReference type="Pfam" id="PF01189">
    <property type="entry name" value="Methyltr_RsmB-F"/>
    <property type="match status" value="1"/>
</dbReference>
<comment type="similarity">
    <text evidence="1 6">Belongs to the class I-like SAM-binding methyltransferase superfamily. RsmB/NOP family.</text>
</comment>
<dbReference type="InterPro" id="IPR023267">
    <property type="entry name" value="RCMT"/>
</dbReference>
<dbReference type="AlphaFoldDB" id="A0A0K8UDB5"/>
<sequence length="493" mass="54284">MLPRNGLSHVHCPILTSAPIKPLHTISGLKFNTFGVISYCTDGRTDGQSTGIQLFSPSRSFKYPSQLEELMSWLCKVPTITTYRVNSLRTTVPAFKQKLQEILRERYTQPPKVYEIPSIPEVLCILPTSFSIDMKQKQSDLQREVVVDSCCGAALLRGAHLYAPGVLAMEAGTKLNEEVLVYADLAGKCKQGTNIRYDSLDKIFLGVGVVRMQRHQIFGPTISSTAQSLKGVAVEMIETMFGVPTIGDLSCKEALLQNLPSIVCVRVLKPQPGERVLDMCAAPGNKTTHIAELMDDKGEVIALDKAANKISGMLAKIKNLAFKSIRAYNFDATKAFSAAKDVKGNECLGMPPFAANTFDKILLDAPCSALGNRPLLVYPPNMSQRMLQSYPKVQRKLFSAAVPLLKPNGVLVYSTCTVTEEENEGVVAWVLEKFPQMRLVPATPHLGGIGLEQTALSNVERQYVQRFGQQTKEFDGVPIDTVGFFIAKFIKEY</sequence>
<dbReference type="OrthoDB" id="260824at2759"/>
<dbReference type="PROSITE" id="PS50890">
    <property type="entry name" value="PUA"/>
    <property type="match status" value="1"/>
</dbReference>
<evidence type="ECO:0000313" key="8">
    <source>
        <dbReference type="EMBL" id="JAI24322.1"/>
    </source>
</evidence>
<dbReference type="CDD" id="cd21150">
    <property type="entry name" value="PUA_NSun6-like"/>
    <property type="match status" value="1"/>
</dbReference>
<feature type="domain" description="SAM-dependent MTase RsmB/NOP-type" evidence="7">
    <location>
        <begin position="183"/>
        <end position="492"/>
    </location>
</feature>
<evidence type="ECO:0000256" key="1">
    <source>
        <dbReference type="ARBA" id="ARBA00007494"/>
    </source>
</evidence>
<dbReference type="InterPro" id="IPR001678">
    <property type="entry name" value="MeTrfase_RsmB-F_NOP2_dom"/>
</dbReference>
<evidence type="ECO:0000256" key="5">
    <source>
        <dbReference type="ARBA" id="ARBA00022884"/>
    </source>
</evidence>
<dbReference type="InterPro" id="IPR036974">
    <property type="entry name" value="PUA_sf"/>
</dbReference>
<dbReference type="PANTHER" id="PTHR22807">
    <property type="entry name" value="NOP2 YEAST -RELATED NOL1/NOP2/FMU SUN DOMAIN-CONTAINING"/>
    <property type="match status" value="1"/>
</dbReference>
<feature type="active site" description="Nucleophile" evidence="6">
    <location>
        <position position="416"/>
    </location>
</feature>
<evidence type="ECO:0000313" key="10">
    <source>
        <dbReference type="EMBL" id="JAI29653.1"/>
    </source>
</evidence>
<dbReference type="InterPro" id="IPR049560">
    <property type="entry name" value="MeTrfase_RsmB-F_NOP2_cat"/>
</dbReference>
<evidence type="ECO:0000256" key="3">
    <source>
        <dbReference type="ARBA" id="ARBA00022679"/>
    </source>
</evidence>
<dbReference type="EMBL" id="GDHF01027685">
    <property type="protein sequence ID" value="JAI24629.1"/>
    <property type="molecule type" value="Transcribed_RNA"/>
</dbReference>
<feature type="binding site" evidence="6">
    <location>
        <position position="364"/>
    </location>
    <ligand>
        <name>S-adenosyl-L-methionine</name>
        <dbReference type="ChEBI" id="CHEBI:59789"/>
    </ligand>
</feature>
<dbReference type="InterPro" id="IPR029063">
    <property type="entry name" value="SAM-dependent_MTases_sf"/>
</dbReference>
<evidence type="ECO:0000313" key="9">
    <source>
        <dbReference type="EMBL" id="JAI24629.1"/>
    </source>
</evidence>
<evidence type="ECO:0000256" key="2">
    <source>
        <dbReference type="ARBA" id="ARBA00022603"/>
    </source>
</evidence>
<gene>
    <name evidence="9" type="primary">NSUN6_5</name>
    <name evidence="10" type="synonym">NSUN6_1</name>
    <name evidence="8" type="synonym">NSUN6_3</name>
    <name evidence="9" type="ORF">c1_g1_i2</name>
    <name evidence="10" type="ORF">c1_g1_i3</name>
    <name evidence="8" type="ORF">c1_g1_i5</name>
</gene>
<keyword evidence="2 6" id="KW-0489">Methyltransferase</keyword>
<dbReference type="Gene3D" id="2.30.130.10">
    <property type="entry name" value="PUA domain"/>
    <property type="match status" value="1"/>
</dbReference>
<feature type="binding site" evidence="6">
    <location>
        <position position="331"/>
    </location>
    <ligand>
        <name>S-adenosyl-L-methionine</name>
        <dbReference type="ChEBI" id="CHEBI:59789"/>
    </ligand>
</feature>
<dbReference type="PROSITE" id="PS51686">
    <property type="entry name" value="SAM_MT_RSMB_NOP"/>
    <property type="match status" value="1"/>
</dbReference>
<dbReference type="GO" id="GO:0008173">
    <property type="term" value="F:RNA methyltransferase activity"/>
    <property type="evidence" value="ECO:0007669"/>
    <property type="project" value="InterPro"/>
</dbReference>
<keyword evidence="4 6" id="KW-0949">S-adenosyl-L-methionine</keyword>
<proteinExistence type="inferred from homology"/>
<evidence type="ECO:0000256" key="6">
    <source>
        <dbReference type="PROSITE-ProRule" id="PRU01023"/>
    </source>
</evidence>